<keyword evidence="3" id="KW-0813">Transport</keyword>
<dbReference type="PROSITE" id="PS50893">
    <property type="entry name" value="ABC_TRANSPORTER_2"/>
    <property type="match status" value="2"/>
</dbReference>
<dbReference type="InterPro" id="IPR003439">
    <property type="entry name" value="ABC_transporter-like_ATP-bd"/>
</dbReference>
<dbReference type="Gene3D" id="3.40.50.300">
    <property type="entry name" value="P-loop containing nucleotide triphosphate hydrolases"/>
    <property type="match status" value="2"/>
</dbReference>
<name>A0A7Y9I3Q9_9ACTN</name>
<dbReference type="InterPro" id="IPR003593">
    <property type="entry name" value="AAA+_ATPase"/>
</dbReference>
<feature type="domain" description="ABC transporter" evidence="8">
    <location>
        <begin position="293"/>
        <end position="535"/>
    </location>
</feature>
<evidence type="ECO:0000313" key="9">
    <source>
        <dbReference type="EMBL" id="NYE69415.1"/>
    </source>
</evidence>
<feature type="domain" description="ABC transporter" evidence="8">
    <location>
        <begin position="6"/>
        <end position="259"/>
    </location>
</feature>
<evidence type="ECO:0000313" key="10">
    <source>
        <dbReference type="Proteomes" id="UP000569914"/>
    </source>
</evidence>
<keyword evidence="5" id="KW-0547">Nucleotide-binding</keyword>
<dbReference type="GO" id="GO:0005886">
    <property type="term" value="C:plasma membrane"/>
    <property type="evidence" value="ECO:0007669"/>
    <property type="project" value="UniProtKB-SubCell"/>
</dbReference>
<accession>A0A7Y9I3Q9</accession>
<evidence type="ECO:0000256" key="3">
    <source>
        <dbReference type="ARBA" id="ARBA00022448"/>
    </source>
</evidence>
<reference evidence="9 10" key="1">
    <citation type="submission" date="2020-07" db="EMBL/GenBank/DDBJ databases">
        <title>Sequencing the genomes of 1000 actinobacteria strains.</title>
        <authorList>
            <person name="Klenk H.-P."/>
        </authorList>
    </citation>
    <scope>NUCLEOTIDE SEQUENCE [LARGE SCALE GENOMIC DNA]</scope>
    <source>
        <strain evidence="9 10">DSM 22083</strain>
    </source>
</reference>
<evidence type="ECO:0000259" key="8">
    <source>
        <dbReference type="PROSITE" id="PS50893"/>
    </source>
</evidence>
<dbReference type="Pfam" id="PF00005">
    <property type="entry name" value="ABC_tran"/>
    <property type="match status" value="2"/>
</dbReference>
<dbReference type="RefSeq" id="WP_179748176.1">
    <property type="nucleotide sequence ID" value="NZ_JACCBU010000001.1"/>
</dbReference>
<dbReference type="PROSITE" id="PS00211">
    <property type="entry name" value="ABC_TRANSPORTER_1"/>
    <property type="match status" value="1"/>
</dbReference>
<dbReference type="GO" id="GO:0005524">
    <property type="term" value="F:ATP binding"/>
    <property type="evidence" value="ECO:0007669"/>
    <property type="project" value="UniProtKB-KW"/>
</dbReference>
<dbReference type="Proteomes" id="UP000569914">
    <property type="component" value="Unassembled WGS sequence"/>
</dbReference>
<dbReference type="PANTHER" id="PTHR43297:SF2">
    <property type="entry name" value="DIPEPTIDE TRANSPORT ATP-BINDING PROTEIN DPPD"/>
    <property type="match status" value="1"/>
</dbReference>
<sequence>MSVPVLDVADLGVTFRPRSGRGAEVEAVAGVSFAVQRGRVLALVGESGSGKSVSALATLGLLPDTARVAGSIRLAGEELLGAPPERLRQVRGGTIGTIFQEPASALNPVYSVGWQITEALRAHDRNLSPADARHRVRELLAQVGLTDGLRIARSYPHELSGGQLQRCMIAMAIGNGPQVLIADEPTTALDVTVQAGILALLRRLRDELGMAILLITHDMGVVADLADDVAVLRSGLLVESAPVRQLFADPGDDYTRTLLGAVPKLAGLTITEAEPAPDPLPDSESDTPPAAELRQVTVTYPGGGFGRAVTAAEQVNLRIGRGDLVGLVGESGSGKSTIGRALAGLVRAAAGSVELAGIDITRANRRVLHRARSRLGMIFQDPGSSLNPRHPIEHSIAEPLQLAGAAPTARRRRVLELLDAVRLGPALAQRLPHELSGGQRQRVAIARALANDPELLIADEPTSALDVSVQQTIIELLADLHRELGFGCLFISHDLAVVGQLTDRIAVMRQGRVVETGPTERVLSRPAEPYTQRLLAAVPVADPDQQRERREAWLQLSGE</sequence>
<dbReference type="NCBIfam" id="NF008453">
    <property type="entry name" value="PRK11308.1"/>
    <property type="match status" value="2"/>
</dbReference>
<evidence type="ECO:0000256" key="5">
    <source>
        <dbReference type="ARBA" id="ARBA00022741"/>
    </source>
</evidence>
<keyword evidence="7" id="KW-0472">Membrane</keyword>
<evidence type="ECO:0000256" key="6">
    <source>
        <dbReference type="ARBA" id="ARBA00022840"/>
    </source>
</evidence>
<dbReference type="CDD" id="cd03257">
    <property type="entry name" value="ABC_NikE_OppD_transporters"/>
    <property type="match status" value="2"/>
</dbReference>
<dbReference type="PANTHER" id="PTHR43297">
    <property type="entry name" value="OLIGOPEPTIDE TRANSPORT ATP-BINDING PROTEIN APPD"/>
    <property type="match status" value="1"/>
</dbReference>
<evidence type="ECO:0000256" key="4">
    <source>
        <dbReference type="ARBA" id="ARBA00022475"/>
    </source>
</evidence>
<evidence type="ECO:0000256" key="2">
    <source>
        <dbReference type="ARBA" id="ARBA00005417"/>
    </source>
</evidence>
<evidence type="ECO:0000256" key="7">
    <source>
        <dbReference type="ARBA" id="ARBA00023136"/>
    </source>
</evidence>
<keyword evidence="4" id="KW-1003">Cell membrane</keyword>
<comment type="caution">
    <text evidence="9">The sequence shown here is derived from an EMBL/GenBank/DDBJ whole genome shotgun (WGS) entry which is preliminary data.</text>
</comment>
<dbReference type="AlphaFoldDB" id="A0A7Y9I3Q9"/>
<keyword evidence="6 9" id="KW-0067">ATP-binding</keyword>
<dbReference type="InterPro" id="IPR017871">
    <property type="entry name" value="ABC_transporter-like_CS"/>
</dbReference>
<dbReference type="NCBIfam" id="NF007739">
    <property type="entry name" value="PRK10419.1"/>
    <property type="match status" value="2"/>
</dbReference>
<dbReference type="InterPro" id="IPR050388">
    <property type="entry name" value="ABC_Ni/Peptide_Import"/>
</dbReference>
<organism evidence="9 10">
    <name type="scientific">Microlunatus parietis</name>
    <dbReference type="NCBI Taxonomy" id="682979"/>
    <lineage>
        <taxon>Bacteria</taxon>
        <taxon>Bacillati</taxon>
        <taxon>Actinomycetota</taxon>
        <taxon>Actinomycetes</taxon>
        <taxon>Propionibacteriales</taxon>
        <taxon>Propionibacteriaceae</taxon>
        <taxon>Microlunatus</taxon>
    </lineage>
</organism>
<dbReference type="SMART" id="SM00382">
    <property type="entry name" value="AAA"/>
    <property type="match status" value="2"/>
</dbReference>
<proteinExistence type="inferred from homology"/>
<dbReference type="SUPFAM" id="SSF52540">
    <property type="entry name" value="P-loop containing nucleoside triphosphate hydrolases"/>
    <property type="match status" value="2"/>
</dbReference>
<dbReference type="EMBL" id="JACCBU010000001">
    <property type="protein sequence ID" value="NYE69415.1"/>
    <property type="molecule type" value="Genomic_DNA"/>
</dbReference>
<comment type="subcellular location">
    <subcellularLocation>
        <location evidence="1">Cell membrane</location>
        <topology evidence="1">Peripheral membrane protein</topology>
    </subcellularLocation>
</comment>
<protein>
    <submittedName>
        <fullName evidence="9">Peptide/nickel transport system ATP-binding protein</fullName>
    </submittedName>
</protein>
<dbReference type="InterPro" id="IPR027417">
    <property type="entry name" value="P-loop_NTPase"/>
</dbReference>
<dbReference type="InterPro" id="IPR013563">
    <property type="entry name" value="Oligopep_ABC_C"/>
</dbReference>
<gene>
    <name evidence="9" type="ORF">BKA15_000744</name>
</gene>
<dbReference type="Pfam" id="PF08352">
    <property type="entry name" value="oligo_HPY"/>
    <property type="match status" value="2"/>
</dbReference>
<comment type="similarity">
    <text evidence="2">Belongs to the ABC transporter superfamily.</text>
</comment>
<dbReference type="GO" id="GO:0015833">
    <property type="term" value="P:peptide transport"/>
    <property type="evidence" value="ECO:0007669"/>
    <property type="project" value="InterPro"/>
</dbReference>
<evidence type="ECO:0000256" key="1">
    <source>
        <dbReference type="ARBA" id="ARBA00004202"/>
    </source>
</evidence>
<keyword evidence="10" id="KW-1185">Reference proteome</keyword>
<dbReference type="GO" id="GO:0016887">
    <property type="term" value="F:ATP hydrolysis activity"/>
    <property type="evidence" value="ECO:0007669"/>
    <property type="project" value="InterPro"/>
</dbReference>